<dbReference type="EMBL" id="CP120206">
    <property type="protein sequence ID" value="WET44705.1"/>
    <property type="molecule type" value="Genomic_DNA"/>
</dbReference>
<evidence type="ECO:0000313" key="3">
    <source>
        <dbReference type="EMBL" id="WET44705.1"/>
    </source>
</evidence>
<sequence length="258" mass="26441">MVKKAFGALLLAALPLSASLVGCSDSSAAKGANPENAGSQSKMETSAPLPPVPSDAELQQTTEPNSDSSLTETNGSLVPRPTTSSSTEIVEDPYLPPQAYIPPTSTSSSATTPTSTTSTPPTTTETTEPTSDDISSPTPSKPVPLLPEDNSEKPNDSLPEGDGGAAAEPKPPSSQAQSQSGTQTTTPSETPQKTPSKEPTSPKEPTPPKSQTSSKDQTPSTEKDTTGGNGASNSKISPIPEKPKDSGFLGNFFDNDED</sequence>
<organism evidence="3 4">
    <name type="scientific">Corynebacterium amycolatum</name>
    <dbReference type="NCBI Taxonomy" id="43765"/>
    <lineage>
        <taxon>Bacteria</taxon>
        <taxon>Bacillati</taxon>
        <taxon>Actinomycetota</taxon>
        <taxon>Actinomycetes</taxon>
        <taxon>Mycobacteriales</taxon>
        <taxon>Corynebacteriaceae</taxon>
        <taxon>Corynebacterium</taxon>
    </lineage>
</organism>
<feature type="compositionally biased region" description="Low complexity" evidence="1">
    <location>
        <begin position="101"/>
        <end position="138"/>
    </location>
</feature>
<evidence type="ECO:0000256" key="2">
    <source>
        <dbReference type="SAM" id="SignalP"/>
    </source>
</evidence>
<dbReference type="RefSeq" id="WP_038627898.1">
    <property type="nucleotide sequence ID" value="NZ_CP046975.1"/>
</dbReference>
<feature type="compositionally biased region" description="Polar residues" evidence="1">
    <location>
        <begin position="57"/>
        <end position="88"/>
    </location>
</feature>
<feature type="compositionally biased region" description="Low complexity" evidence="1">
    <location>
        <begin position="165"/>
        <end position="199"/>
    </location>
</feature>
<gene>
    <name evidence="3" type="ORF">P2W56_04550</name>
</gene>
<feature type="signal peptide" evidence="2">
    <location>
        <begin position="1"/>
        <end position="18"/>
    </location>
</feature>
<dbReference type="AlphaFoldDB" id="A0AB38XXH1"/>
<name>A0AB38XXH1_CORAY</name>
<evidence type="ECO:0000313" key="4">
    <source>
        <dbReference type="Proteomes" id="UP001220238"/>
    </source>
</evidence>
<accession>A0AB38XXH1</accession>
<protein>
    <recommendedName>
        <fullName evidence="5">Lipoprotein</fullName>
    </recommendedName>
</protein>
<keyword evidence="2" id="KW-0732">Signal</keyword>
<dbReference type="PROSITE" id="PS51257">
    <property type="entry name" value="PROKAR_LIPOPROTEIN"/>
    <property type="match status" value="1"/>
</dbReference>
<dbReference type="GeneID" id="92767425"/>
<reference evidence="3" key="1">
    <citation type="submission" date="2023-03" db="EMBL/GenBank/DDBJ databases">
        <title>Corynebacterium amycolatum SB-1.</title>
        <authorList>
            <person name="Jo H."/>
        </authorList>
    </citation>
    <scope>NUCLEOTIDE SEQUENCE</scope>
    <source>
        <strain evidence="3">SB-1</strain>
    </source>
</reference>
<dbReference type="Proteomes" id="UP001220238">
    <property type="component" value="Chromosome"/>
</dbReference>
<proteinExistence type="predicted"/>
<feature type="chain" id="PRO_5044241466" description="Lipoprotein" evidence="2">
    <location>
        <begin position="19"/>
        <end position="258"/>
    </location>
</feature>
<evidence type="ECO:0000256" key="1">
    <source>
        <dbReference type="SAM" id="MobiDB-lite"/>
    </source>
</evidence>
<feature type="region of interest" description="Disordered" evidence="1">
    <location>
        <begin position="23"/>
        <end position="258"/>
    </location>
</feature>
<evidence type="ECO:0008006" key="5">
    <source>
        <dbReference type="Google" id="ProtNLM"/>
    </source>
</evidence>